<accession>A0A8J6HQA2</accession>
<dbReference type="PROSITE" id="PS50850">
    <property type="entry name" value="MFS"/>
    <property type="match status" value="1"/>
</dbReference>
<feature type="domain" description="Major facilitator superfamily (MFS) profile" evidence="6">
    <location>
        <begin position="204"/>
        <end position="668"/>
    </location>
</feature>
<dbReference type="InterPro" id="IPR005828">
    <property type="entry name" value="MFS_sugar_transport-like"/>
</dbReference>
<organism evidence="7 8">
    <name type="scientific">Tenebrio molitor</name>
    <name type="common">Yellow mealworm beetle</name>
    <dbReference type="NCBI Taxonomy" id="7067"/>
    <lineage>
        <taxon>Eukaryota</taxon>
        <taxon>Metazoa</taxon>
        <taxon>Ecdysozoa</taxon>
        <taxon>Arthropoda</taxon>
        <taxon>Hexapoda</taxon>
        <taxon>Insecta</taxon>
        <taxon>Pterygota</taxon>
        <taxon>Neoptera</taxon>
        <taxon>Endopterygota</taxon>
        <taxon>Coleoptera</taxon>
        <taxon>Polyphaga</taxon>
        <taxon>Cucujiformia</taxon>
        <taxon>Tenebrionidae</taxon>
        <taxon>Tenebrio</taxon>
    </lineage>
</organism>
<feature type="transmembrane region" description="Helical" evidence="5">
    <location>
        <begin position="343"/>
        <end position="365"/>
    </location>
</feature>
<name>A0A8J6HQA2_TENMO</name>
<feature type="transmembrane region" description="Helical" evidence="5">
    <location>
        <begin position="647"/>
        <end position="664"/>
    </location>
</feature>
<feature type="transmembrane region" description="Helical" evidence="5">
    <location>
        <begin position="318"/>
        <end position="337"/>
    </location>
</feature>
<reference evidence="7" key="2">
    <citation type="submission" date="2021-08" db="EMBL/GenBank/DDBJ databases">
        <authorList>
            <person name="Eriksson T."/>
        </authorList>
    </citation>
    <scope>NUCLEOTIDE SEQUENCE</scope>
    <source>
        <strain evidence="7">Stoneville</strain>
        <tissue evidence="7">Whole head</tissue>
    </source>
</reference>
<evidence type="ECO:0000256" key="1">
    <source>
        <dbReference type="ARBA" id="ARBA00004141"/>
    </source>
</evidence>
<dbReference type="Pfam" id="PF00083">
    <property type="entry name" value="Sugar_tr"/>
    <property type="match status" value="1"/>
</dbReference>
<evidence type="ECO:0000313" key="8">
    <source>
        <dbReference type="Proteomes" id="UP000719412"/>
    </source>
</evidence>
<evidence type="ECO:0000256" key="3">
    <source>
        <dbReference type="ARBA" id="ARBA00022989"/>
    </source>
</evidence>
<gene>
    <name evidence="7" type="ORF">GEV33_005093</name>
</gene>
<keyword evidence="3 5" id="KW-1133">Transmembrane helix</keyword>
<feature type="transmembrane region" description="Helical" evidence="5">
    <location>
        <begin position="618"/>
        <end position="641"/>
    </location>
</feature>
<dbReference type="InterPro" id="IPR036259">
    <property type="entry name" value="MFS_trans_sf"/>
</dbReference>
<feature type="transmembrane region" description="Helical" evidence="5">
    <location>
        <begin position="523"/>
        <end position="543"/>
    </location>
</feature>
<feature type="transmembrane region" description="Helical" evidence="5">
    <location>
        <begin position="580"/>
        <end position="597"/>
    </location>
</feature>
<dbReference type="Proteomes" id="UP000719412">
    <property type="component" value="Unassembled WGS sequence"/>
</dbReference>
<proteinExistence type="predicted"/>
<dbReference type="Gene3D" id="1.20.1250.20">
    <property type="entry name" value="MFS general substrate transporter like domains"/>
    <property type="match status" value="1"/>
</dbReference>
<protein>
    <recommendedName>
        <fullName evidence="6">Major facilitator superfamily (MFS) profile domain-containing protein</fullName>
    </recommendedName>
</protein>
<feature type="transmembrane region" description="Helical" evidence="5">
    <location>
        <begin position="555"/>
        <end position="574"/>
    </location>
</feature>
<evidence type="ECO:0000256" key="5">
    <source>
        <dbReference type="SAM" id="Phobius"/>
    </source>
</evidence>
<evidence type="ECO:0000313" key="7">
    <source>
        <dbReference type="EMBL" id="KAH0817698.1"/>
    </source>
</evidence>
<dbReference type="GO" id="GO:0022857">
    <property type="term" value="F:transmembrane transporter activity"/>
    <property type="evidence" value="ECO:0007669"/>
    <property type="project" value="InterPro"/>
</dbReference>
<evidence type="ECO:0000256" key="2">
    <source>
        <dbReference type="ARBA" id="ARBA00022692"/>
    </source>
</evidence>
<dbReference type="EMBL" id="JABDTM020018982">
    <property type="protein sequence ID" value="KAH0817698.1"/>
    <property type="molecule type" value="Genomic_DNA"/>
</dbReference>
<feature type="transmembrane region" description="Helical" evidence="5">
    <location>
        <begin position="197"/>
        <end position="217"/>
    </location>
</feature>
<keyword evidence="4 5" id="KW-0472">Membrane</keyword>
<feature type="transmembrane region" description="Helical" evidence="5">
    <location>
        <begin position="377"/>
        <end position="398"/>
    </location>
</feature>
<comment type="subcellular location">
    <subcellularLocation>
        <location evidence="1">Membrane</location>
        <topology evidence="1">Multi-pass membrane protein</topology>
    </subcellularLocation>
</comment>
<dbReference type="InterPro" id="IPR020846">
    <property type="entry name" value="MFS_dom"/>
</dbReference>
<reference evidence="7" key="1">
    <citation type="journal article" date="2020" name="J Insects Food Feed">
        <title>The yellow mealworm (Tenebrio molitor) genome: a resource for the emerging insects as food and feed industry.</title>
        <authorList>
            <person name="Eriksson T."/>
            <person name="Andere A."/>
            <person name="Kelstrup H."/>
            <person name="Emery V."/>
            <person name="Picard C."/>
        </authorList>
    </citation>
    <scope>NUCLEOTIDE SEQUENCE</scope>
    <source>
        <strain evidence="7">Stoneville</strain>
        <tissue evidence="7">Whole head</tissue>
    </source>
</reference>
<feature type="transmembrane region" description="Helical" evidence="5">
    <location>
        <begin position="494"/>
        <end position="511"/>
    </location>
</feature>
<dbReference type="PANTHER" id="PTHR24064">
    <property type="entry name" value="SOLUTE CARRIER FAMILY 22 MEMBER"/>
    <property type="match status" value="1"/>
</dbReference>
<comment type="caution">
    <text evidence="7">The sequence shown here is derived from an EMBL/GenBank/DDBJ whole genome shotgun (WGS) entry which is preliminary data.</text>
</comment>
<feature type="transmembrane region" description="Helical" evidence="5">
    <location>
        <begin position="292"/>
        <end position="311"/>
    </location>
</feature>
<keyword evidence="2 5" id="KW-0812">Transmembrane</keyword>
<sequence length="712" mass="78874">MVKIVLAGNRCIVLNITDTENGHRFWERKNESRYGAAEKAEGVYGFNSDVWTHASTSRGSRAVKPAATDRGLIPVDPGDILAAAMSSFGAIQSSLGFYNETRENCASGPVASDRWGSRNSRNVAQTASVGLCRRLSCWGPCDAIDTITHDTYAPPGVETADRCPVPLRHRLHSGRMSEDDLIDIDTMLWHAGDFGRYQCMLMFLFSVINVLSAFHYFGQTFISVVPEHRCKVSGVEDPRYIAAARCSYTVVQNETYRELPCPRSWSYNNSYGYVSIVQELDWVCEDDWKPTIGQSVFFIGSVVGSLAFGILADNIGRLHVLVTSNLLAFVGNVSTIWSETSTTYAICRFLAGCATDANFVMMYIIVMEYVRPSMRTFGLNLCIGVFYCLACMVVPWVAVWLQNWKLLLLVISVPHLSVLAFYLVVPESAQWLISKGRTNDAIQRFKWIAKINQRVLTDKQVDALRRYCSQNLTTTNKHENFLGLLKTPKLRRKTLILIFKSMVMTLCYDAISRNVNGTGYSPFLVFTITSATILPACLLILLIQDRVGRKALASGSLLLSGLFTACSGFVQVFIETPDPVVILILAIVARLGINVAYNSGAQYAVELIPTVVRGQGVSVIHVSGYAASFFSPQILYLANIWKPSPEVILGVLLVLGAIACLFLPETLNRTLPVTLQEGEEFGEDEGVFEFACWKVSTESTTQLTTEGIQKYT</sequence>
<keyword evidence="8" id="KW-1185">Reference proteome</keyword>
<evidence type="ECO:0000259" key="6">
    <source>
        <dbReference type="PROSITE" id="PS50850"/>
    </source>
</evidence>
<evidence type="ECO:0000256" key="4">
    <source>
        <dbReference type="ARBA" id="ARBA00023136"/>
    </source>
</evidence>
<dbReference type="GO" id="GO:0016020">
    <property type="term" value="C:membrane"/>
    <property type="evidence" value="ECO:0007669"/>
    <property type="project" value="UniProtKB-SubCell"/>
</dbReference>
<feature type="transmembrane region" description="Helical" evidence="5">
    <location>
        <begin position="404"/>
        <end position="425"/>
    </location>
</feature>
<dbReference type="AlphaFoldDB" id="A0A8J6HQA2"/>
<dbReference type="SUPFAM" id="SSF103473">
    <property type="entry name" value="MFS general substrate transporter"/>
    <property type="match status" value="1"/>
</dbReference>